<gene>
    <name evidence="1" type="ORF">SAMN05421802_10993</name>
</gene>
<evidence type="ECO:0000313" key="2">
    <source>
        <dbReference type="Proteomes" id="UP000185547"/>
    </source>
</evidence>
<dbReference type="InterPro" id="IPR025447">
    <property type="entry name" value="DUF4192"/>
</dbReference>
<organism evidence="1 2">
    <name type="scientific">Corynebacterium afermentans</name>
    <dbReference type="NCBI Taxonomy" id="38286"/>
    <lineage>
        <taxon>Bacteria</taxon>
        <taxon>Bacillati</taxon>
        <taxon>Actinomycetota</taxon>
        <taxon>Actinomycetes</taxon>
        <taxon>Mycobacteriales</taxon>
        <taxon>Corynebacteriaceae</taxon>
        <taxon>Corynebacterium</taxon>
    </lineage>
</organism>
<reference evidence="1 2" key="1">
    <citation type="submission" date="2017-01" db="EMBL/GenBank/DDBJ databases">
        <authorList>
            <person name="Varghese N."/>
            <person name="Submissions S."/>
        </authorList>
    </citation>
    <scope>NUCLEOTIDE SEQUENCE [LARGE SCALE GENOMIC DNA]</scope>
    <source>
        <strain evidence="1 2">DSM 44280</strain>
    </source>
</reference>
<comment type="caution">
    <text evidence="1">The sequence shown here is derived from an EMBL/GenBank/DDBJ whole genome shotgun (WGS) entry which is preliminary data.</text>
</comment>
<sequence>MSTHSHTLASHGEILANLPGILGFYPNNSLILAFFVDDEGVDTVRLGPVARFDLDEAVEKLTESRERFAAWVHHLELDAVIAYMISDDIAQPIFDETATYLTSGAVHLPPLLGVVQVPEIVTGAAWWSVYQHPLIDEPRHGVVGEVAASAALKQMLEHTGELPEPSKDDIEARLNSTDHGIDAAEHADIIEDALAYIPPMFSDMLQREYEQAAAGITQPSTRAVRSALKCFTTPRLRDTLLAALLDEPQAGLAFIEKVMRAVPTSWPGMRAQLTATVAVLAHATGQPGLAGVAAQRATEIGPDENFPSLVAKLTDIGQGERMVELVREGAEKTRTILFAAE</sequence>
<dbReference type="AlphaFoldDB" id="A0A9X8WHW6"/>
<dbReference type="EMBL" id="FTMH01000009">
    <property type="protein sequence ID" value="SIQ26176.1"/>
    <property type="molecule type" value="Genomic_DNA"/>
</dbReference>
<dbReference type="RefSeq" id="WP_063938427.1">
    <property type="nucleotide sequence ID" value="NZ_FTMH01000009.1"/>
</dbReference>
<protein>
    <recommendedName>
        <fullName evidence="3">DUF4192 domain-containing protein</fullName>
    </recommendedName>
</protein>
<accession>A0A9X8WHW6</accession>
<proteinExistence type="predicted"/>
<dbReference type="OrthoDB" id="3268175at2"/>
<dbReference type="Proteomes" id="UP000185547">
    <property type="component" value="Unassembled WGS sequence"/>
</dbReference>
<evidence type="ECO:0000313" key="1">
    <source>
        <dbReference type="EMBL" id="SIQ26176.1"/>
    </source>
</evidence>
<keyword evidence="2" id="KW-1185">Reference proteome</keyword>
<evidence type="ECO:0008006" key="3">
    <source>
        <dbReference type="Google" id="ProtNLM"/>
    </source>
</evidence>
<dbReference type="Pfam" id="PF13830">
    <property type="entry name" value="DUF4192"/>
    <property type="match status" value="1"/>
</dbReference>
<name>A0A9X8WHW6_9CORY</name>